<dbReference type="InterPro" id="IPR015421">
    <property type="entry name" value="PyrdxlP-dep_Trfase_major"/>
</dbReference>
<dbReference type="InterPro" id="IPR015424">
    <property type="entry name" value="PyrdxlP-dep_Trfase"/>
</dbReference>
<dbReference type="GO" id="GO:0005737">
    <property type="term" value="C:cytoplasm"/>
    <property type="evidence" value="ECO:0007669"/>
    <property type="project" value="TreeGrafter"/>
</dbReference>
<sequence length="407" mass="42721">MTRGPAAPGAPAAQPAPSPRLVERMRPFTTTVFAEMSALALRTGAVNLGQGFPDTDGPASLLSDAAAALRSGRNQYPPGPGIPELREAVAEHQARFWGLDVSPADVLVTTGATEAIAAAVLALTGPGDEVVVLEPYYDSYAATIALSGATRRTVPLRAPDFELTEEALRAAFTDRTRLVLLNSPHNPTGRVLSRAELELVARLAVQHDAVVLSDEVYEHLVLSGARHVPLASLPGMAERTLVVSSAGKTFSVTGWKVGWVHGPAELVGAVRAVKQFLTYVSGAPFQPAVAAALRLPEEVFTGFAAQLEAKRDLLSEGLAAAGFAVNRCEGTYFVTADVRPLGLTDASALAWRMPEEVGVAAIPVQVFCDDPSAAPSLLRFAFCKRDDVLHAAVERLAAAGPRLAALG</sequence>
<evidence type="ECO:0000259" key="7">
    <source>
        <dbReference type="Pfam" id="PF00155"/>
    </source>
</evidence>
<evidence type="ECO:0000313" key="9">
    <source>
        <dbReference type="Proteomes" id="UP000321234"/>
    </source>
</evidence>
<evidence type="ECO:0000256" key="3">
    <source>
        <dbReference type="ARBA" id="ARBA00022576"/>
    </source>
</evidence>
<dbReference type="Gene3D" id="3.90.1150.10">
    <property type="entry name" value="Aspartate Aminotransferase, domain 1"/>
    <property type="match status" value="1"/>
</dbReference>
<dbReference type="Proteomes" id="UP000321234">
    <property type="component" value="Unassembled WGS sequence"/>
</dbReference>
<evidence type="ECO:0000256" key="4">
    <source>
        <dbReference type="ARBA" id="ARBA00022679"/>
    </source>
</evidence>
<evidence type="ECO:0000313" key="8">
    <source>
        <dbReference type="EMBL" id="TXR56282.1"/>
    </source>
</evidence>
<dbReference type="FunFam" id="3.40.640.10:FF:000033">
    <property type="entry name" value="Aspartate aminotransferase"/>
    <property type="match status" value="1"/>
</dbReference>
<comment type="caution">
    <text evidence="8">The sequence shown here is derived from an EMBL/GenBank/DDBJ whole genome shotgun (WGS) entry which is preliminary data.</text>
</comment>
<evidence type="ECO:0000256" key="1">
    <source>
        <dbReference type="ARBA" id="ARBA00001933"/>
    </source>
</evidence>
<dbReference type="InterPro" id="IPR051326">
    <property type="entry name" value="Kynurenine-oxoglutarate_AT"/>
</dbReference>
<dbReference type="AlphaFoldDB" id="A0A5C8ZEM0"/>
<evidence type="ECO:0000256" key="6">
    <source>
        <dbReference type="SAM" id="MobiDB-lite"/>
    </source>
</evidence>
<organism evidence="8 9">
    <name type="scientific">Quadrisphaera setariae</name>
    <dbReference type="NCBI Taxonomy" id="2593304"/>
    <lineage>
        <taxon>Bacteria</taxon>
        <taxon>Bacillati</taxon>
        <taxon>Actinomycetota</taxon>
        <taxon>Actinomycetes</taxon>
        <taxon>Kineosporiales</taxon>
        <taxon>Kineosporiaceae</taxon>
        <taxon>Quadrisphaera</taxon>
    </lineage>
</organism>
<keyword evidence="9" id="KW-1185">Reference proteome</keyword>
<comment type="similarity">
    <text evidence="2">Belongs to the class-I pyridoxal-phosphate-dependent aminotransferase family.</text>
</comment>
<dbReference type="GO" id="GO:0030170">
    <property type="term" value="F:pyridoxal phosphate binding"/>
    <property type="evidence" value="ECO:0007669"/>
    <property type="project" value="InterPro"/>
</dbReference>
<dbReference type="SUPFAM" id="SSF53383">
    <property type="entry name" value="PLP-dependent transferases"/>
    <property type="match status" value="1"/>
</dbReference>
<dbReference type="Pfam" id="PF00155">
    <property type="entry name" value="Aminotran_1_2"/>
    <property type="match status" value="1"/>
</dbReference>
<gene>
    <name evidence="8" type="ORF">FMM08_09155</name>
</gene>
<accession>A0A5C8ZEM0</accession>
<evidence type="ECO:0000256" key="5">
    <source>
        <dbReference type="ARBA" id="ARBA00022898"/>
    </source>
</evidence>
<feature type="region of interest" description="Disordered" evidence="6">
    <location>
        <begin position="1"/>
        <end position="22"/>
    </location>
</feature>
<dbReference type="RefSeq" id="WP_147926075.1">
    <property type="nucleotide sequence ID" value="NZ_VKAC01000005.1"/>
</dbReference>
<dbReference type="PANTHER" id="PTHR43807">
    <property type="entry name" value="FI04487P"/>
    <property type="match status" value="1"/>
</dbReference>
<reference evidence="8 9" key="1">
    <citation type="submission" date="2019-07" db="EMBL/GenBank/DDBJ databases">
        <title>Quadrisphaera sp. strain DD2A genome sequencing and assembly.</title>
        <authorList>
            <person name="Kim I."/>
        </authorList>
    </citation>
    <scope>NUCLEOTIDE SEQUENCE [LARGE SCALE GENOMIC DNA]</scope>
    <source>
        <strain evidence="8 9">DD2A</strain>
    </source>
</reference>
<comment type="cofactor">
    <cofactor evidence="1">
        <name>pyridoxal 5'-phosphate</name>
        <dbReference type="ChEBI" id="CHEBI:597326"/>
    </cofactor>
</comment>
<keyword evidence="5" id="KW-0663">Pyridoxal phosphate</keyword>
<keyword evidence="4 8" id="KW-0808">Transferase</keyword>
<dbReference type="PANTHER" id="PTHR43807:SF20">
    <property type="entry name" value="FI04487P"/>
    <property type="match status" value="1"/>
</dbReference>
<protein>
    <submittedName>
        <fullName evidence="8">Pyridoxal phosphate-dependent aminotransferase</fullName>
    </submittedName>
</protein>
<dbReference type="InterPro" id="IPR004839">
    <property type="entry name" value="Aminotransferase_I/II_large"/>
</dbReference>
<dbReference type="CDD" id="cd00609">
    <property type="entry name" value="AAT_like"/>
    <property type="match status" value="1"/>
</dbReference>
<dbReference type="InterPro" id="IPR015422">
    <property type="entry name" value="PyrdxlP-dep_Trfase_small"/>
</dbReference>
<name>A0A5C8ZEM0_9ACTN</name>
<dbReference type="Gene3D" id="3.40.640.10">
    <property type="entry name" value="Type I PLP-dependent aspartate aminotransferase-like (Major domain)"/>
    <property type="match status" value="1"/>
</dbReference>
<dbReference type="NCBIfam" id="NF005855">
    <property type="entry name" value="PRK07777.1"/>
    <property type="match status" value="1"/>
</dbReference>
<dbReference type="OrthoDB" id="9763453at2"/>
<dbReference type="GO" id="GO:0016212">
    <property type="term" value="F:kynurenine-oxoglutarate transaminase activity"/>
    <property type="evidence" value="ECO:0007669"/>
    <property type="project" value="TreeGrafter"/>
</dbReference>
<keyword evidence="3 8" id="KW-0032">Aminotransferase</keyword>
<feature type="compositionally biased region" description="Low complexity" evidence="6">
    <location>
        <begin position="1"/>
        <end position="15"/>
    </location>
</feature>
<evidence type="ECO:0000256" key="2">
    <source>
        <dbReference type="ARBA" id="ARBA00007441"/>
    </source>
</evidence>
<proteinExistence type="inferred from homology"/>
<feature type="domain" description="Aminotransferase class I/classII large" evidence="7">
    <location>
        <begin position="46"/>
        <end position="395"/>
    </location>
</feature>
<dbReference type="EMBL" id="VKAC01000005">
    <property type="protein sequence ID" value="TXR56282.1"/>
    <property type="molecule type" value="Genomic_DNA"/>
</dbReference>